<reference evidence="1" key="1">
    <citation type="journal article" date="2020" name="Nature">
        <title>Giant virus diversity and host interactions through global metagenomics.</title>
        <authorList>
            <person name="Schulz F."/>
            <person name="Roux S."/>
            <person name="Paez-Espino D."/>
            <person name="Jungbluth S."/>
            <person name="Walsh D.A."/>
            <person name="Denef V.J."/>
            <person name="McMahon K.D."/>
            <person name="Konstantinidis K.T."/>
            <person name="Eloe-Fadrosh E.A."/>
            <person name="Kyrpides N.C."/>
            <person name="Woyke T."/>
        </authorList>
    </citation>
    <scope>NUCLEOTIDE SEQUENCE</scope>
    <source>
        <strain evidence="1">GVMAG-M-3300009180-45</strain>
    </source>
</reference>
<organism evidence="1">
    <name type="scientific">viral metagenome</name>
    <dbReference type="NCBI Taxonomy" id="1070528"/>
    <lineage>
        <taxon>unclassified sequences</taxon>
        <taxon>metagenomes</taxon>
        <taxon>organismal metagenomes</taxon>
    </lineage>
</organism>
<evidence type="ECO:0008006" key="2">
    <source>
        <dbReference type="Google" id="ProtNLM"/>
    </source>
</evidence>
<dbReference type="AlphaFoldDB" id="A0A6C0F1Y9"/>
<accession>A0A6C0F1Y9</accession>
<proteinExistence type="predicted"/>
<sequence length="317" mass="36553">MSVPPDRELVFVCHCRPGRRPAGFKPRYDNEGDDPLDLVTLDQKPIRTVSDEAHFVDVDCPDATMERNKWSDVPDRSIQIVWGEHCPVYSVLRGEDNYDNILYDILANARPKLKATGMVVFPTMMISLDRIANFTPDGWRRELTADFPFMVRHVDRPEYSTGFIIFRPTNGGGRRRKTLKSRLRAAKKKCSPGYDVYDYRTNSKGEFFNCLPAGLKRRKTRRRQRGGNNHVQHAVSQLKRFAERAKEGKPFKYLQFGYNLGRLQEMVDPGEGKHATWWKPVEPLVEQGKWAELSDMIDTLLIKTGVSYDDELIKKDA</sequence>
<name>A0A6C0F1Y9_9ZZZZ</name>
<protein>
    <recommendedName>
        <fullName evidence="2">Methyltransferase</fullName>
    </recommendedName>
</protein>
<dbReference type="EMBL" id="MN739023">
    <property type="protein sequence ID" value="QHT35576.1"/>
    <property type="molecule type" value="Genomic_DNA"/>
</dbReference>
<evidence type="ECO:0000313" key="1">
    <source>
        <dbReference type="EMBL" id="QHT35576.1"/>
    </source>
</evidence>